<dbReference type="AlphaFoldDB" id="A0A5J4RFG6"/>
<gene>
    <name evidence="1" type="ORF">EZS27_019515</name>
</gene>
<evidence type="ECO:0000313" key="1">
    <source>
        <dbReference type="EMBL" id="KAA6331940.1"/>
    </source>
</evidence>
<accession>A0A5J4RFG6</accession>
<protein>
    <submittedName>
        <fullName evidence="1">Uncharacterized protein</fullName>
    </submittedName>
</protein>
<comment type="caution">
    <text evidence="1">The sequence shown here is derived from an EMBL/GenBank/DDBJ whole genome shotgun (WGS) entry which is preliminary data.</text>
</comment>
<proteinExistence type="predicted"/>
<reference evidence="1" key="1">
    <citation type="submission" date="2019-03" db="EMBL/GenBank/DDBJ databases">
        <title>Single cell metagenomics reveals metabolic interactions within the superorganism composed of flagellate Streblomastix strix and complex community of Bacteroidetes bacteria on its surface.</title>
        <authorList>
            <person name="Treitli S.C."/>
            <person name="Kolisko M."/>
            <person name="Husnik F."/>
            <person name="Keeling P."/>
            <person name="Hampl V."/>
        </authorList>
    </citation>
    <scope>NUCLEOTIDE SEQUENCE</scope>
    <source>
        <strain evidence="1">STM</strain>
    </source>
</reference>
<name>A0A5J4RFG6_9ZZZZ</name>
<dbReference type="EMBL" id="SNRY01001305">
    <property type="protein sequence ID" value="KAA6331940.1"/>
    <property type="molecule type" value="Genomic_DNA"/>
</dbReference>
<organism evidence="1">
    <name type="scientific">termite gut metagenome</name>
    <dbReference type="NCBI Taxonomy" id="433724"/>
    <lineage>
        <taxon>unclassified sequences</taxon>
        <taxon>metagenomes</taxon>
        <taxon>organismal metagenomes</taxon>
    </lineage>
</organism>
<sequence length="97" mass="11227">MLPIPNYRKNIAGKDQKLNQLEVELLLTDDKIKDAYGDADYATEKITNDLSIPKIKNKNDFWRKILGFNKSDLNAFQPLFNVIDTIFNINNLPENEN</sequence>